<reference evidence="1" key="1">
    <citation type="submission" date="2019-08" db="EMBL/GenBank/DDBJ databases">
        <authorList>
            <person name="Kucharzyk K."/>
            <person name="Murdoch R.W."/>
            <person name="Higgins S."/>
            <person name="Loffler F."/>
        </authorList>
    </citation>
    <scope>NUCLEOTIDE SEQUENCE</scope>
</reference>
<name>A0A645AQF2_9ZZZZ</name>
<gene>
    <name evidence="1" type="ORF">SDC9_102289</name>
</gene>
<protein>
    <submittedName>
        <fullName evidence="1">Uncharacterized protein</fullName>
    </submittedName>
</protein>
<organism evidence="1">
    <name type="scientific">bioreactor metagenome</name>
    <dbReference type="NCBI Taxonomy" id="1076179"/>
    <lineage>
        <taxon>unclassified sequences</taxon>
        <taxon>metagenomes</taxon>
        <taxon>ecological metagenomes</taxon>
    </lineage>
</organism>
<sequence>MGVRAETIKARVVVSVDDGMIRGGELMHVCGSKACAQRAVLQICPGGRRGRALIQIVACGDVNRLAVRV</sequence>
<comment type="caution">
    <text evidence="1">The sequence shown here is derived from an EMBL/GenBank/DDBJ whole genome shotgun (WGS) entry which is preliminary data.</text>
</comment>
<dbReference type="EMBL" id="VSSQ01015297">
    <property type="protein sequence ID" value="MPM55492.1"/>
    <property type="molecule type" value="Genomic_DNA"/>
</dbReference>
<dbReference type="AlphaFoldDB" id="A0A645AQF2"/>
<evidence type="ECO:0000313" key="1">
    <source>
        <dbReference type="EMBL" id="MPM55492.1"/>
    </source>
</evidence>
<proteinExistence type="predicted"/>
<accession>A0A645AQF2</accession>